<keyword evidence="5 11" id="KW-0547">Nucleotide-binding</keyword>
<dbReference type="InterPro" id="IPR050494">
    <property type="entry name" value="Ser_Thr_dual-spec_kinase"/>
</dbReference>
<dbReference type="AlphaFoldDB" id="A0AAD1Y117"/>
<feature type="compositionally biased region" description="Acidic residues" evidence="12">
    <location>
        <begin position="879"/>
        <end position="888"/>
    </location>
</feature>
<dbReference type="Gene3D" id="3.30.10.30">
    <property type="entry name" value="DYRK"/>
    <property type="match status" value="1"/>
</dbReference>
<organism evidence="14 15">
    <name type="scientific">Euplotes crassus</name>
    <dbReference type="NCBI Taxonomy" id="5936"/>
    <lineage>
        <taxon>Eukaryota</taxon>
        <taxon>Sar</taxon>
        <taxon>Alveolata</taxon>
        <taxon>Ciliophora</taxon>
        <taxon>Intramacronucleata</taxon>
        <taxon>Spirotrichea</taxon>
        <taxon>Hypotrichia</taxon>
        <taxon>Euplotida</taxon>
        <taxon>Euplotidae</taxon>
        <taxon>Moneuplotes</taxon>
    </lineage>
</organism>
<dbReference type="PANTHER" id="PTHR24058:SF22">
    <property type="entry name" value="DUAL SPECIFICITY TYROSINE-PHOSPHORYLATION-REGULATED KINASE 4"/>
    <property type="match status" value="1"/>
</dbReference>
<evidence type="ECO:0000259" key="13">
    <source>
        <dbReference type="PROSITE" id="PS50011"/>
    </source>
</evidence>
<comment type="catalytic activity">
    <reaction evidence="9">
        <text>L-threonyl-[protein] + ATP = O-phospho-L-threonyl-[protein] + ADP + H(+)</text>
        <dbReference type="Rhea" id="RHEA:46608"/>
        <dbReference type="Rhea" id="RHEA-COMP:11060"/>
        <dbReference type="Rhea" id="RHEA-COMP:11605"/>
        <dbReference type="ChEBI" id="CHEBI:15378"/>
        <dbReference type="ChEBI" id="CHEBI:30013"/>
        <dbReference type="ChEBI" id="CHEBI:30616"/>
        <dbReference type="ChEBI" id="CHEBI:61977"/>
        <dbReference type="ChEBI" id="CHEBI:456216"/>
        <dbReference type="EC" id="2.7.12.1"/>
    </reaction>
</comment>
<evidence type="ECO:0000256" key="7">
    <source>
        <dbReference type="ARBA" id="ARBA00022840"/>
    </source>
</evidence>
<dbReference type="InterPro" id="IPR042521">
    <property type="entry name" value="DYRK"/>
</dbReference>
<dbReference type="InterPro" id="IPR017441">
    <property type="entry name" value="Protein_kinase_ATP_BS"/>
</dbReference>
<keyword evidence="3" id="KW-0723">Serine/threonine-protein kinase</keyword>
<dbReference type="PROSITE" id="PS00108">
    <property type="entry name" value="PROTEIN_KINASE_ST"/>
    <property type="match status" value="1"/>
</dbReference>
<dbReference type="GO" id="GO:0004674">
    <property type="term" value="F:protein serine/threonine kinase activity"/>
    <property type="evidence" value="ECO:0007669"/>
    <property type="project" value="UniProtKB-KW"/>
</dbReference>
<dbReference type="InterPro" id="IPR008271">
    <property type="entry name" value="Ser/Thr_kinase_AS"/>
</dbReference>
<dbReference type="InterPro" id="IPR000719">
    <property type="entry name" value="Prot_kinase_dom"/>
</dbReference>
<feature type="binding site" evidence="11">
    <location>
        <position position="613"/>
    </location>
    <ligand>
        <name>ATP</name>
        <dbReference type="ChEBI" id="CHEBI:30616"/>
    </ligand>
</feature>
<name>A0AAD1Y117_EUPCR</name>
<evidence type="ECO:0000256" key="5">
    <source>
        <dbReference type="ARBA" id="ARBA00022741"/>
    </source>
</evidence>
<protein>
    <recommendedName>
        <fullName evidence="2">dual-specificity kinase</fullName>
        <ecNumber evidence="2">2.7.12.1</ecNumber>
    </recommendedName>
</protein>
<comment type="catalytic activity">
    <reaction evidence="8">
        <text>L-seryl-[protein] + ATP = O-phospho-L-seryl-[protein] + ADP + H(+)</text>
        <dbReference type="Rhea" id="RHEA:17989"/>
        <dbReference type="Rhea" id="RHEA-COMP:9863"/>
        <dbReference type="Rhea" id="RHEA-COMP:11604"/>
        <dbReference type="ChEBI" id="CHEBI:15378"/>
        <dbReference type="ChEBI" id="CHEBI:29999"/>
        <dbReference type="ChEBI" id="CHEBI:30616"/>
        <dbReference type="ChEBI" id="CHEBI:83421"/>
        <dbReference type="ChEBI" id="CHEBI:456216"/>
        <dbReference type="EC" id="2.7.12.1"/>
    </reaction>
</comment>
<comment type="caution">
    <text evidence="14">The sequence shown here is derived from an EMBL/GenBank/DDBJ whole genome shotgun (WGS) entry which is preliminary data.</text>
</comment>
<evidence type="ECO:0000256" key="11">
    <source>
        <dbReference type="PROSITE-ProRule" id="PRU10141"/>
    </source>
</evidence>
<comment type="similarity">
    <text evidence="1">Belongs to the protein kinase superfamily. CMGC Ser/Thr protein kinase family. MNB/DYRK subfamily.</text>
</comment>
<evidence type="ECO:0000256" key="4">
    <source>
        <dbReference type="ARBA" id="ARBA00022679"/>
    </source>
</evidence>
<evidence type="ECO:0000313" key="15">
    <source>
        <dbReference type="Proteomes" id="UP001295684"/>
    </source>
</evidence>
<comment type="catalytic activity">
    <reaction evidence="10">
        <text>L-tyrosyl-[protein] + ATP = O-phospho-L-tyrosyl-[protein] + ADP + H(+)</text>
        <dbReference type="Rhea" id="RHEA:10596"/>
        <dbReference type="Rhea" id="RHEA-COMP:10136"/>
        <dbReference type="Rhea" id="RHEA-COMP:20101"/>
        <dbReference type="ChEBI" id="CHEBI:15378"/>
        <dbReference type="ChEBI" id="CHEBI:30616"/>
        <dbReference type="ChEBI" id="CHEBI:46858"/>
        <dbReference type="ChEBI" id="CHEBI:61978"/>
        <dbReference type="ChEBI" id="CHEBI:456216"/>
        <dbReference type="EC" id="2.7.12.1"/>
    </reaction>
</comment>
<evidence type="ECO:0000313" key="14">
    <source>
        <dbReference type="EMBL" id="CAI2382683.1"/>
    </source>
</evidence>
<feature type="region of interest" description="Disordered" evidence="12">
    <location>
        <begin position="865"/>
        <end position="888"/>
    </location>
</feature>
<evidence type="ECO:0000256" key="8">
    <source>
        <dbReference type="ARBA" id="ARBA00049003"/>
    </source>
</evidence>
<dbReference type="GO" id="GO:0004712">
    <property type="term" value="F:protein serine/threonine/tyrosine kinase activity"/>
    <property type="evidence" value="ECO:0007669"/>
    <property type="project" value="UniProtKB-EC"/>
</dbReference>
<accession>A0AAD1Y117</accession>
<evidence type="ECO:0000256" key="9">
    <source>
        <dbReference type="ARBA" id="ARBA00049308"/>
    </source>
</evidence>
<dbReference type="InterPro" id="IPR011009">
    <property type="entry name" value="Kinase-like_dom_sf"/>
</dbReference>
<dbReference type="EMBL" id="CAMPGE010024869">
    <property type="protein sequence ID" value="CAI2382683.1"/>
    <property type="molecule type" value="Genomic_DNA"/>
</dbReference>
<evidence type="ECO:0000256" key="3">
    <source>
        <dbReference type="ARBA" id="ARBA00022527"/>
    </source>
</evidence>
<evidence type="ECO:0000256" key="2">
    <source>
        <dbReference type="ARBA" id="ARBA00013203"/>
    </source>
</evidence>
<dbReference type="Gene3D" id="3.30.200.20">
    <property type="entry name" value="Phosphorylase Kinase, domain 1"/>
    <property type="match status" value="1"/>
</dbReference>
<dbReference type="Proteomes" id="UP001295684">
    <property type="component" value="Unassembled WGS sequence"/>
</dbReference>
<feature type="region of interest" description="Disordered" evidence="12">
    <location>
        <begin position="486"/>
        <end position="516"/>
    </location>
</feature>
<proteinExistence type="inferred from homology"/>
<keyword evidence="7 11" id="KW-0067">ATP-binding</keyword>
<feature type="domain" description="Protein kinase" evidence="13">
    <location>
        <begin position="584"/>
        <end position="951"/>
    </location>
</feature>
<dbReference type="SUPFAM" id="SSF56112">
    <property type="entry name" value="Protein kinase-like (PK-like)"/>
    <property type="match status" value="1"/>
</dbReference>
<dbReference type="PANTHER" id="PTHR24058">
    <property type="entry name" value="DUAL SPECIFICITY PROTEIN KINASE"/>
    <property type="match status" value="1"/>
</dbReference>
<feature type="region of interest" description="Disordered" evidence="12">
    <location>
        <begin position="34"/>
        <end position="61"/>
    </location>
</feature>
<feature type="compositionally biased region" description="Polar residues" evidence="12">
    <location>
        <begin position="50"/>
        <end position="61"/>
    </location>
</feature>
<evidence type="ECO:0000256" key="6">
    <source>
        <dbReference type="ARBA" id="ARBA00022777"/>
    </source>
</evidence>
<dbReference type="GO" id="GO:0005737">
    <property type="term" value="C:cytoplasm"/>
    <property type="evidence" value="ECO:0007669"/>
    <property type="project" value="TreeGrafter"/>
</dbReference>
<dbReference type="Gene3D" id="1.10.510.10">
    <property type="entry name" value="Transferase(Phosphotransferase) domain 1"/>
    <property type="match status" value="1"/>
</dbReference>
<dbReference type="PROSITE" id="PS00107">
    <property type="entry name" value="PROTEIN_KINASE_ATP"/>
    <property type="match status" value="1"/>
</dbReference>
<reference evidence="14" key="1">
    <citation type="submission" date="2023-07" db="EMBL/GenBank/DDBJ databases">
        <authorList>
            <consortium name="AG Swart"/>
            <person name="Singh M."/>
            <person name="Singh A."/>
            <person name="Seah K."/>
            <person name="Emmerich C."/>
        </authorList>
    </citation>
    <scope>NUCLEOTIDE SEQUENCE</scope>
    <source>
        <strain evidence="14">DP1</strain>
    </source>
</reference>
<dbReference type="Pfam" id="PF00069">
    <property type="entry name" value="Pkinase"/>
    <property type="match status" value="1"/>
</dbReference>
<evidence type="ECO:0000256" key="1">
    <source>
        <dbReference type="ARBA" id="ARBA00008867"/>
    </source>
</evidence>
<evidence type="ECO:0000256" key="10">
    <source>
        <dbReference type="ARBA" id="ARBA00051680"/>
    </source>
</evidence>
<feature type="compositionally biased region" description="Basic and acidic residues" evidence="12">
    <location>
        <begin position="499"/>
        <end position="516"/>
    </location>
</feature>
<sequence>MGTKNLNVKHSLDFKRNNQTNGVASLKERLRQNANAKKWKGRREKHFGNNPAQKDSNYNSPETYLPINTRYGIKNNSYSKPKHEDQYMKNVRKVYNTIDYDVGRGRAGQAKRKKLGSYNHSHSSSISGSLTRSNKFLASNDFVLSTSQYRRSNKNFDTSFNVKDTVNHQRRASNNIIPSGISNLKRRKRQADIGGNGVLSFRNSFHNSNQSLGTLYNKSSGINNFWGVSSKVNASLNGIHKRSKEKLIPQNARQSLHLKLKKKIFHNSKKSIGEHRREIHMLPLNTFNRKFNDKYSLNMKNKEGLLVKSYNNPIPENASTSLDNYHTKSYEDVVKSSSSIMFKNINNQRPKPINGQINHKILAALANKNLKEGIMKKKSKKDLSADARIINAYSYDKEKKGHCKVPTMGSTADQEDHSEETTQELYQTEAQSFPEPHKQNSFINKISDDLDHGEDKHYGSEGKVNEYDEGLPKEFDSPFEYKAISPSPHLNTSAMSKEVALDDRSSRMKEDESKKDSKDFPLTAAKAIIYYRKYLSEYEESEILNYSLIYYINLRAPIDKKTGKKAKIPQEFKVIKGEQLCYRYEIIESLGKGAFGEVIKCFDHKENEDVAIKILKNSSDNYEQGMNEVNILRYVKENDPDDVRNIIKIGDTFIFRNQICIGFEIMDMNLYDVIKGRNFRGMKVKYIRRIALHILVGLCFLARFNVIHCDMKPENILLKKKDDQKGYIIKIIDFGSACFKDSIVYSYVQSRFYRAPEISLGIRTYSQAIDMWSFGAMLAELYTGIPLFPAESEEELLGLIMELRGPMPFYMVKEGMKGSKYFKEDGTPKEHVALMPRSKTQNSKDNHRLDLDEYAKLCAMKEGMTEQVNPSGQKGSSDNSEDDYEDEENMALKHDLHLDSPSKHHYIVGAKSLNNVMQCGDLEFVDFIERCLDLDHKRRLTAKDALKHPWIVKGLK</sequence>
<evidence type="ECO:0000256" key="12">
    <source>
        <dbReference type="SAM" id="MobiDB-lite"/>
    </source>
</evidence>
<dbReference type="PROSITE" id="PS50011">
    <property type="entry name" value="PROTEIN_KINASE_DOM"/>
    <property type="match status" value="1"/>
</dbReference>
<dbReference type="SMART" id="SM00220">
    <property type="entry name" value="S_TKc"/>
    <property type="match status" value="1"/>
</dbReference>
<keyword evidence="6" id="KW-0418">Kinase</keyword>
<keyword evidence="4" id="KW-0808">Transferase</keyword>
<feature type="compositionally biased region" description="Polar residues" evidence="12">
    <location>
        <begin position="866"/>
        <end position="875"/>
    </location>
</feature>
<dbReference type="GO" id="GO:0005524">
    <property type="term" value="F:ATP binding"/>
    <property type="evidence" value="ECO:0007669"/>
    <property type="project" value="UniProtKB-UniRule"/>
</dbReference>
<dbReference type="GO" id="GO:0005856">
    <property type="term" value="C:cytoskeleton"/>
    <property type="evidence" value="ECO:0007669"/>
    <property type="project" value="TreeGrafter"/>
</dbReference>
<gene>
    <name evidence="14" type="ORF">ECRASSUSDP1_LOCUS24163</name>
</gene>
<dbReference type="EC" id="2.7.12.1" evidence="2"/>
<keyword evidence="15" id="KW-1185">Reference proteome</keyword>